<dbReference type="Gene3D" id="2.60.40.10">
    <property type="entry name" value="Immunoglobulins"/>
    <property type="match status" value="1"/>
</dbReference>
<keyword evidence="1" id="KW-0393">Immunoglobulin domain</keyword>
<reference evidence="4 5" key="1">
    <citation type="submission" date="2019-07" db="EMBL/GenBank/DDBJ databases">
        <title>Chromosome genome assembly for large yellow croaker.</title>
        <authorList>
            <person name="Xiao S."/>
        </authorList>
    </citation>
    <scope>NUCLEOTIDE SEQUENCE [LARGE SCALE GENOMIC DNA]</scope>
    <source>
        <strain evidence="4">JMULYC20181020</strain>
        <tissue evidence="4">Muscle</tissue>
    </source>
</reference>
<evidence type="ECO:0000256" key="1">
    <source>
        <dbReference type="ARBA" id="ARBA00023319"/>
    </source>
</evidence>
<dbReference type="EMBL" id="REGW02000012">
    <property type="protein sequence ID" value="KAE8289030.1"/>
    <property type="molecule type" value="Genomic_DNA"/>
</dbReference>
<comment type="caution">
    <text evidence="4">The sequence shown here is derived from an EMBL/GenBank/DDBJ whole genome shotgun (WGS) entry which is preliminary data.</text>
</comment>
<dbReference type="PANTHER" id="PTHR14334:SF1">
    <property type="entry name" value="B-CELL ANTIGEN RECEPTOR COMPLEX-ASSOCIATED PROTEIN ALPHA CHAIN"/>
    <property type="match status" value="1"/>
</dbReference>
<dbReference type="GO" id="GO:0030183">
    <property type="term" value="P:B cell differentiation"/>
    <property type="evidence" value="ECO:0007669"/>
    <property type="project" value="TreeGrafter"/>
</dbReference>
<sequence length="250" mass="28764">MKNLHYLGRFFFFKSLDKTFVSSMGTVINFLLCSFVVVIAQDEVLLEPERPFLSVLVSGRADLECCYSYSKEKLKMSWVRWIQAKGITQEPFGMTSSEGVDIKTKHEMGKRHCSTLTFKAAKLNESGLYQCFLNGSKTSLFTHGTYLHVYNSIKTINLLESTKNKILTAEGILLFLCVLLPSVSLLCQSKRLNELEKKKMRREEENIYQGLNLDDCCATYDQIERSQGHDPYQDVCNFMEEEEEIQLEKP</sequence>
<feature type="domain" description="Ig-like" evidence="3">
    <location>
        <begin position="48"/>
        <end position="142"/>
    </location>
</feature>
<keyword evidence="2" id="KW-0472">Membrane</keyword>
<keyword evidence="4" id="KW-0675">Receptor</keyword>
<dbReference type="AlphaFoldDB" id="A0A6G0IC74"/>
<evidence type="ECO:0000256" key="2">
    <source>
        <dbReference type="SAM" id="Phobius"/>
    </source>
</evidence>
<name>A0A6G0IC74_LARCR</name>
<dbReference type="InterPro" id="IPR007110">
    <property type="entry name" value="Ig-like_dom"/>
</dbReference>
<dbReference type="GO" id="GO:0009897">
    <property type="term" value="C:external side of plasma membrane"/>
    <property type="evidence" value="ECO:0007669"/>
    <property type="project" value="TreeGrafter"/>
</dbReference>
<dbReference type="InterPro" id="IPR003599">
    <property type="entry name" value="Ig_sub"/>
</dbReference>
<feature type="transmembrane region" description="Helical" evidence="2">
    <location>
        <begin position="20"/>
        <end position="40"/>
    </location>
</feature>
<proteinExistence type="predicted"/>
<dbReference type="PANTHER" id="PTHR14334">
    <property type="entry name" value="B-CELL ANTIGEN RECEPTOR COMPLEX-ASSOCIATED PROTEIN"/>
    <property type="match status" value="1"/>
</dbReference>
<dbReference type="Proteomes" id="UP000424527">
    <property type="component" value="Unassembled WGS sequence"/>
</dbReference>
<evidence type="ECO:0000313" key="5">
    <source>
        <dbReference type="Proteomes" id="UP000424527"/>
    </source>
</evidence>
<dbReference type="InterPro" id="IPR013783">
    <property type="entry name" value="Ig-like_fold"/>
</dbReference>
<accession>A0A6G0IC74</accession>
<dbReference type="GO" id="GO:0019815">
    <property type="term" value="C:B cell receptor complex"/>
    <property type="evidence" value="ECO:0007669"/>
    <property type="project" value="TreeGrafter"/>
</dbReference>
<dbReference type="PROSITE" id="PS50835">
    <property type="entry name" value="IG_LIKE"/>
    <property type="match status" value="1"/>
</dbReference>
<evidence type="ECO:0000259" key="3">
    <source>
        <dbReference type="PROSITE" id="PS50835"/>
    </source>
</evidence>
<dbReference type="SUPFAM" id="SSF48726">
    <property type="entry name" value="Immunoglobulin"/>
    <property type="match status" value="1"/>
</dbReference>
<dbReference type="GO" id="GO:0050853">
    <property type="term" value="P:B cell receptor signaling pathway"/>
    <property type="evidence" value="ECO:0007669"/>
    <property type="project" value="TreeGrafter"/>
</dbReference>
<dbReference type="InterPro" id="IPR036179">
    <property type="entry name" value="Ig-like_dom_sf"/>
</dbReference>
<gene>
    <name evidence="4" type="ORF">D5F01_LYC12908</name>
</gene>
<protein>
    <submittedName>
        <fullName evidence="4">B-cell antigen receptor complex-associated protein alpha chain Ig-alpha</fullName>
    </submittedName>
</protein>
<evidence type="ECO:0000313" key="4">
    <source>
        <dbReference type="EMBL" id="KAE8289030.1"/>
    </source>
</evidence>
<keyword evidence="2" id="KW-0812">Transmembrane</keyword>
<organism evidence="4 5">
    <name type="scientific">Larimichthys crocea</name>
    <name type="common">Large yellow croaker</name>
    <name type="synonym">Pseudosciaena crocea</name>
    <dbReference type="NCBI Taxonomy" id="215358"/>
    <lineage>
        <taxon>Eukaryota</taxon>
        <taxon>Metazoa</taxon>
        <taxon>Chordata</taxon>
        <taxon>Craniata</taxon>
        <taxon>Vertebrata</taxon>
        <taxon>Euteleostomi</taxon>
        <taxon>Actinopterygii</taxon>
        <taxon>Neopterygii</taxon>
        <taxon>Teleostei</taxon>
        <taxon>Neoteleostei</taxon>
        <taxon>Acanthomorphata</taxon>
        <taxon>Eupercaria</taxon>
        <taxon>Sciaenidae</taxon>
        <taxon>Larimichthys</taxon>
    </lineage>
</organism>
<keyword evidence="5" id="KW-1185">Reference proteome</keyword>
<keyword evidence="2" id="KW-1133">Transmembrane helix</keyword>
<dbReference type="SMART" id="SM00409">
    <property type="entry name" value="IG"/>
    <property type="match status" value="1"/>
</dbReference>